<comment type="caution">
    <text evidence="1">The sequence shown here is derived from an EMBL/GenBank/DDBJ whole genome shotgun (WGS) entry which is preliminary data.</text>
</comment>
<sequence length="68" mass="8095">MPEEWDRVDQLLFDGRRIQAAHALREDFGPLTIHETIVALGERFEHLRLNHPESFNVSLDGYWDHFYS</sequence>
<reference evidence="1 2" key="1">
    <citation type="submission" date="2023-08" db="EMBL/GenBank/DDBJ databases">
        <authorList>
            <person name="Girao M."/>
            <person name="Carvalho M.F."/>
        </authorList>
    </citation>
    <scope>NUCLEOTIDE SEQUENCE [LARGE SCALE GENOMIC DNA]</scope>
    <source>
        <strain evidence="1 2">CT-R113</strain>
    </source>
</reference>
<accession>A0ABU7KBX2</accession>
<dbReference type="RefSeq" id="WP_330093498.1">
    <property type="nucleotide sequence ID" value="NZ_JAUZMY010000022.1"/>
</dbReference>
<protein>
    <submittedName>
        <fullName evidence="1">Uncharacterized protein</fullName>
    </submittedName>
</protein>
<keyword evidence="2" id="KW-1185">Reference proteome</keyword>
<evidence type="ECO:0000313" key="2">
    <source>
        <dbReference type="Proteomes" id="UP001356095"/>
    </source>
</evidence>
<organism evidence="1 2">
    <name type="scientific">Nocardiopsis codii</name>
    <dbReference type="NCBI Taxonomy" id="3065942"/>
    <lineage>
        <taxon>Bacteria</taxon>
        <taxon>Bacillati</taxon>
        <taxon>Actinomycetota</taxon>
        <taxon>Actinomycetes</taxon>
        <taxon>Streptosporangiales</taxon>
        <taxon>Nocardiopsidaceae</taxon>
        <taxon>Nocardiopsis</taxon>
    </lineage>
</organism>
<evidence type="ECO:0000313" key="1">
    <source>
        <dbReference type="EMBL" id="MEE2039731.1"/>
    </source>
</evidence>
<dbReference type="EMBL" id="JAUZMY010000022">
    <property type="protein sequence ID" value="MEE2039731.1"/>
    <property type="molecule type" value="Genomic_DNA"/>
</dbReference>
<name>A0ABU7KBX2_9ACTN</name>
<gene>
    <name evidence="1" type="ORF">Q8791_21150</name>
</gene>
<dbReference type="Proteomes" id="UP001356095">
    <property type="component" value="Unassembled WGS sequence"/>
</dbReference>
<proteinExistence type="predicted"/>